<evidence type="ECO:0000313" key="3">
    <source>
        <dbReference type="Proteomes" id="UP000018217"/>
    </source>
</evidence>
<dbReference type="EMBL" id="CAHS01000015">
    <property type="protein sequence ID" value="CCG87816.1"/>
    <property type="molecule type" value="Genomic_DNA"/>
</dbReference>
<proteinExistence type="predicted"/>
<feature type="transmembrane region" description="Helical" evidence="1">
    <location>
        <begin position="132"/>
        <end position="150"/>
    </location>
</feature>
<evidence type="ECO:0008006" key="4">
    <source>
        <dbReference type="Google" id="ProtNLM"/>
    </source>
</evidence>
<gene>
    <name evidence="2" type="ORF">EPIR_2453</name>
</gene>
<keyword evidence="1" id="KW-0472">Membrane</keyword>
<dbReference type="RefSeq" id="WP_023655600.1">
    <property type="nucleotide sequence ID" value="NZ_CAHS01000015.1"/>
</dbReference>
<sequence>MLRLLLLLVGARELKSRWVLLVVLGFIWTSFGVAILTDIASDGTLSFPLHILTCVLLIEGVVELVTAFISPQPSSRMNLARSGCFIAIALVVFGYHGDNNLLSLLFATVLLLDGLFRIISTCLIRCRLYGKKIGFGLLQLLLSLMIFCNWPCHHHIVIVGCFAAMMMHSGLSLLIFALQVWLLPANTSVTTLPMFTSHGLRHPHGTAYVHPPFPHAEPEVAMQILVWTPVGSAVVKERRLVVDRYLAAIDVERNVSTGHTALELPDQLYISHYPLNDIDRDFSKFRSMVRAGEEYDVAGRFVMSLQQEIDEWCSPDRRLTLRHYNAEALRNYWQVYSPDSRYNLTSRNCSTTVIQALDVATEGALGARGVGVLGLLVNPDFWLLWLVRSRAEGMTWTPGLLMDYVSLLQKVLQPTPSRSWRRRMQNALAQRRLSLLALQLHKKGVRTRRSLL</sequence>
<keyword evidence="1" id="KW-0812">Transmembrane</keyword>
<dbReference type="Proteomes" id="UP000018217">
    <property type="component" value="Unassembled WGS sequence"/>
</dbReference>
<feature type="transmembrane region" description="Helical" evidence="1">
    <location>
        <begin position="156"/>
        <end position="178"/>
    </location>
</feature>
<accession>V5Z9V6</accession>
<reference evidence="2 3" key="1">
    <citation type="journal article" date="2013" name="Syst. Appl. Microbiol.">
        <title>Phylogenetic position and virulence apparatus of the pear flower necrosis pathogen Erwinia piriflorinigrans CFBP 5888T as assessed by comparative genomics.</title>
        <authorList>
            <person name="Smits T.H."/>
            <person name="Rezzonico F."/>
            <person name="Lopez M.M."/>
            <person name="Blom J."/>
            <person name="Goesmann A."/>
            <person name="Frey J.E."/>
            <person name="Duffy B."/>
        </authorList>
    </citation>
    <scope>NUCLEOTIDE SEQUENCE [LARGE SCALE GENOMIC DNA]</scope>
    <source>
        <strain evidence="3">CFBP5888</strain>
    </source>
</reference>
<keyword evidence="1" id="KW-1133">Transmembrane helix</keyword>
<feature type="transmembrane region" description="Helical" evidence="1">
    <location>
        <begin position="49"/>
        <end position="69"/>
    </location>
</feature>
<keyword evidence="3" id="KW-1185">Reference proteome</keyword>
<feature type="transmembrane region" description="Helical" evidence="1">
    <location>
        <begin position="78"/>
        <end position="95"/>
    </location>
</feature>
<evidence type="ECO:0000256" key="1">
    <source>
        <dbReference type="SAM" id="Phobius"/>
    </source>
</evidence>
<feature type="transmembrane region" description="Helical" evidence="1">
    <location>
        <begin position="18"/>
        <end position="37"/>
    </location>
</feature>
<dbReference type="OrthoDB" id="6773069at2"/>
<protein>
    <recommendedName>
        <fullName evidence="4">DUF4105 domain-containing protein</fullName>
    </recommendedName>
</protein>
<organism evidence="2 3">
    <name type="scientific">Erwinia piriflorinigrans CFBP 5888</name>
    <dbReference type="NCBI Taxonomy" id="1161919"/>
    <lineage>
        <taxon>Bacteria</taxon>
        <taxon>Pseudomonadati</taxon>
        <taxon>Pseudomonadota</taxon>
        <taxon>Gammaproteobacteria</taxon>
        <taxon>Enterobacterales</taxon>
        <taxon>Erwiniaceae</taxon>
        <taxon>Erwinia</taxon>
    </lineage>
</organism>
<comment type="caution">
    <text evidence="2">The sequence shown here is derived from an EMBL/GenBank/DDBJ whole genome shotgun (WGS) entry which is preliminary data.</text>
</comment>
<dbReference type="STRING" id="1161919.EPIR_2453"/>
<feature type="transmembrane region" description="Helical" evidence="1">
    <location>
        <begin position="101"/>
        <end position="120"/>
    </location>
</feature>
<evidence type="ECO:0000313" key="2">
    <source>
        <dbReference type="EMBL" id="CCG87816.1"/>
    </source>
</evidence>
<dbReference type="AlphaFoldDB" id="V5Z9V6"/>
<name>V5Z9V6_9GAMM</name>